<protein>
    <submittedName>
        <fullName evidence="1">Uncharacterized protein</fullName>
    </submittedName>
</protein>
<evidence type="ECO:0000313" key="2">
    <source>
        <dbReference type="Proteomes" id="UP000077202"/>
    </source>
</evidence>
<dbReference type="Proteomes" id="UP000077202">
    <property type="component" value="Unassembled WGS sequence"/>
</dbReference>
<sequence length="122" mass="13689">MGLLTAAEQKKLPLLTHAEYGDENLGANELDSKLEKYVGPSNVRSYVELVRNRTRVKMAATTVTAKQKACDNLRADVETTRQETIDLRDRLGAFQVAFNEESRRVDELTADLAKRDQAHAVE</sequence>
<name>A0A176W9Z6_MARPO</name>
<dbReference type="EMBL" id="LVLJ01001481">
    <property type="protein sequence ID" value="OAE29242.1"/>
    <property type="molecule type" value="Genomic_DNA"/>
</dbReference>
<accession>A0A176W9Z6</accession>
<dbReference type="AlphaFoldDB" id="A0A176W9Z6"/>
<comment type="caution">
    <text evidence="1">The sequence shown here is derived from an EMBL/GenBank/DDBJ whole genome shotgun (WGS) entry which is preliminary data.</text>
</comment>
<gene>
    <name evidence="1" type="ORF">AXG93_3825s1120</name>
</gene>
<reference evidence="1" key="1">
    <citation type="submission" date="2016-03" db="EMBL/GenBank/DDBJ databases">
        <title>Mechanisms controlling the formation of the plant cell surface in tip-growing cells are functionally conserved among land plants.</title>
        <authorList>
            <person name="Honkanen S."/>
            <person name="Jones V.A."/>
            <person name="Morieri G."/>
            <person name="Champion C."/>
            <person name="Hetherington A.J."/>
            <person name="Kelly S."/>
            <person name="Saint-Marcoux D."/>
            <person name="Proust H."/>
            <person name="Prescott H."/>
            <person name="Dolan L."/>
        </authorList>
    </citation>
    <scope>NUCLEOTIDE SEQUENCE [LARGE SCALE GENOMIC DNA]</scope>
    <source>
        <tissue evidence="1">Whole gametophyte</tissue>
    </source>
</reference>
<keyword evidence="2" id="KW-1185">Reference proteome</keyword>
<evidence type="ECO:0000313" key="1">
    <source>
        <dbReference type="EMBL" id="OAE29242.1"/>
    </source>
</evidence>
<organism evidence="1 2">
    <name type="scientific">Marchantia polymorpha subsp. ruderalis</name>
    <dbReference type="NCBI Taxonomy" id="1480154"/>
    <lineage>
        <taxon>Eukaryota</taxon>
        <taxon>Viridiplantae</taxon>
        <taxon>Streptophyta</taxon>
        <taxon>Embryophyta</taxon>
        <taxon>Marchantiophyta</taxon>
        <taxon>Marchantiopsida</taxon>
        <taxon>Marchantiidae</taxon>
        <taxon>Marchantiales</taxon>
        <taxon>Marchantiaceae</taxon>
        <taxon>Marchantia</taxon>
    </lineage>
</organism>
<proteinExistence type="predicted"/>